<dbReference type="InterPro" id="IPR018247">
    <property type="entry name" value="EF_Hand_1_Ca_BS"/>
</dbReference>
<organism evidence="2 3">
    <name type="scientific">Conidiobolus coronatus (strain ATCC 28846 / CBS 209.66 / NRRL 28638)</name>
    <name type="common">Delacroixia coronata</name>
    <dbReference type="NCBI Taxonomy" id="796925"/>
    <lineage>
        <taxon>Eukaryota</taxon>
        <taxon>Fungi</taxon>
        <taxon>Fungi incertae sedis</taxon>
        <taxon>Zoopagomycota</taxon>
        <taxon>Entomophthoromycotina</taxon>
        <taxon>Entomophthoromycetes</taxon>
        <taxon>Entomophthorales</taxon>
        <taxon>Ancylistaceae</taxon>
        <taxon>Conidiobolus</taxon>
    </lineage>
</organism>
<dbReference type="PROSITE" id="PS00018">
    <property type="entry name" value="EF_HAND_1"/>
    <property type="match status" value="1"/>
</dbReference>
<dbReference type="Proteomes" id="UP000070444">
    <property type="component" value="Unassembled WGS sequence"/>
</dbReference>
<dbReference type="Pfam" id="PF10193">
    <property type="entry name" value="Telomere_reg-2"/>
    <property type="match status" value="1"/>
</dbReference>
<protein>
    <recommendedName>
        <fullName evidence="1">Telomere length regulation protein conserved domain-containing protein</fullName>
    </recommendedName>
</protein>
<sequence length="836" mass="95652">MTVSQLDINSSSINLSAITTEELSHFLATYHQYFELDKYSLKYGTQLINLAMTSEEKNIDTITDLPLNSRFTPILLIHLLNSLLTPTLTRVQYNKLISLLTTKIFNASKFELIGVFQEYEESCKIYSISECVGFDSIVRGLFSAVDRVLGVGIKMGYYSKLNGDGFSLKRLSYQIGISLPNQLVNSNLNKSYFFKLITKIIKLGLTDELFNGVKARLDSDSRLDNNSCFKFLELIFNSTSNNETNNFELNFEKLNTSLNTTKLISIPVMYNAIKSHILTNINNANFGYSLIKFNLLKVTELVDGDWIKSLNWLKLIIEIGVENRVNRENYNNLISKIIDNLFNTSNYWQNIEFLKLEKLKKINWLLIIFVKQLNTSNLSDYLNLNQIQWKFKPYLNCKDMIKRNLGLCVLELIVNKLGPKGFKLDFELKEIGEVKTIRDYFKGAKLTKVEGLMDYLKGLELNKGDGVNNYDDLISTNTNDQTSKISDNTNNTYDDDNTDELDEEELLLINKFKSNSTSSLTTTQSPKPTTYLTQTLRQLEKSQDPEDLEKILEELANQIKSAPLQMLKDMSERLVDTIIGLEQPKLDDGFELYLTCKFNAMTELLVKLPGQISKLLIGKLFKGDLVRNDKRLIIEGFKYLIKYLKPNSSTDKIEDESNTAVEFEATNTSQQKGKVVWKSLNLIKKSIPQIPTNNNWESIIPLSIYFPLIINLQNIKTWELLNDSDVTLIEWLLELFGICIIESENLPELLTMLNQQLALITVLLPIDTLSLKIRINYNLAICLDLLRGMKLKGRLNNIDGGEVNWKLILELLDEVLNDSGELDNEVRTLVEGNIIR</sequence>
<gene>
    <name evidence="2" type="ORF">CONCODRAFT_18087</name>
</gene>
<evidence type="ECO:0000259" key="1">
    <source>
        <dbReference type="Pfam" id="PF10193"/>
    </source>
</evidence>
<evidence type="ECO:0000313" key="2">
    <source>
        <dbReference type="EMBL" id="KXN69801.1"/>
    </source>
</evidence>
<name>A0A137P4F0_CONC2</name>
<dbReference type="InterPro" id="IPR019337">
    <property type="entry name" value="Telomere_length_regulation_dom"/>
</dbReference>
<accession>A0A137P4F0</accession>
<keyword evidence="3" id="KW-1185">Reference proteome</keyword>
<feature type="domain" description="Telomere length regulation protein conserved" evidence="1">
    <location>
        <begin position="530"/>
        <end position="634"/>
    </location>
</feature>
<reference evidence="2 3" key="1">
    <citation type="journal article" date="2015" name="Genome Biol. Evol.">
        <title>Phylogenomic analyses indicate that early fungi evolved digesting cell walls of algal ancestors of land plants.</title>
        <authorList>
            <person name="Chang Y."/>
            <person name="Wang S."/>
            <person name="Sekimoto S."/>
            <person name="Aerts A.L."/>
            <person name="Choi C."/>
            <person name="Clum A."/>
            <person name="LaButti K.M."/>
            <person name="Lindquist E.A."/>
            <person name="Yee Ngan C."/>
            <person name="Ohm R.A."/>
            <person name="Salamov A.A."/>
            <person name="Grigoriev I.V."/>
            <person name="Spatafora J.W."/>
            <person name="Berbee M.L."/>
        </authorList>
    </citation>
    <scope>NUCLEOTIDE SEQUENCE [LARGE SCALE GENOMIC DNA]</scope>
    <source>
        <strain evidence="2 3">NRRL 28638</strain>
    </source>
</reference>
<dbReference type="EMBL" id="KQ964523">
    <property type="protein sequence ID" value="KXN69801.1"/>
    <property type="molecule type" value="Genomic_DNA"/>
</dbReference>
<proteinExistence type="predicted"/>
<evidence type="ECO:0000313" key="3">
    <source>
        <dbReference type="Proteomes" id="UP000070444"/>
    </source>
</evidence>
<dbReference type="AlphaFoldDB" id="A0A137P4F0"/>
<feature type="non-terminal residue" evidence="2">
    <location>
        <position position="836"/>
    </location>
</feature>